<keyword evidence="2" id="KW-0418">Kinase</keyword>
<feature type="transmembrane region" description="Helical" evidence="1">
    <location>
        <begin position="103"/>
        <end position="126"/>
    </location>
</feature>
<sequence>MSFLRVCLSHWASRVDGMIHPQAAGDSFLAPLHRSFLISSMLSGAAALFVLPLHLALAGPPHVAEILVLAWMLSQWPLALYLSQSGKLNRAIGVSSSLFACTVAAICILTGGNASFAAIWLLIPLVEAAFSTSRKTPVLVATLCAVLLAAITFLPLPQLQFQPLQGPALFVTTLAALIYAGMLAYRLSVDRKRARNAMLASESRRQLMSQSVSEVFCELDPGGRIRVLGGPVKRIFGGLPVAGGEDWLFQRLHVADRPLYLTRLSDVRHSGAPAVFDVRVRVGASVPGETGQAEYRQLQLHIKAQGHEGGQTLSAADRQLLLLIRQTDDRLLSDEAEAIASPQESRTAGISRKLLETAGMDARKVFADIIAQAVALQTVGGVGPGSAAHAAAGRLRAAGEAGLEELDAVLDFRPGLSAVPEPDYGTIDIFACLAQCRKLVTPIADRRGVEIETEEADDLPPAVADGKCLRQALCFILSDMVETSESGAVVTVSGQTDRGDLEIVLSVKNRHSSLSWSSDASRPVLDFARELLERTGGSVSVQTMLGHGESVAVRLPVRPVPARRAGPIHADPAGGPVAKSA</sequence>
<keyword evidence="1" id="KW-1133">Transmembrane helix</keyword>
<reference evidence="2 3" key="1">
    <citation type="submission" date="2018-01" db="EMBL/GenBank/DDBJ databases">
        <title>Genomic Encyclopedia of Archaeal and Bacterial Type Strains, Phase II (KMG-II): from individual species to whole genera.</title>
        <authorList>
            <person name="Goeker M."/>
        </authorList>
    </citation>
    <scope>NUCLEOTIDE SEQUENCE [LARGE SCALE GENOMIC DNA]</scope>
    <source>
        <strain evidence="2 3">DSM 17023</strain>
    </source>
</reference>
<name>A0A2S3UVF7_9HYPH</name>
<feature type="transmembrane region" description="Helical" evidence="1">
    <location>
        <begin position="64"/>
        <end position="83"/>
    </location>
</feature>
<evidence type="ECO:0000313" key="2">
    <source>
        <dbReference type="EMBL" id="POF31712.1"/>
    </source>
</evidence>
<accession>A0A2S3UVF7</accession>
<organism evidence="2 3">
    <name type="scientific">Roseibium marinum</name>
    <dbReference type="NCBI Taxonomy" id="281252"/>
    <lineage>
        <taxon>Bacteria</taxon>
        <taxon>Pseudomonadati</taxon>
        <taxon>Pseudomonadota</taxon>
        <taxon>Alphaproteobacteria</taxon>
        <taxon>Hyphomicrobiales</taxon>
        <taxon>Stappiaceae</taxon>
        <taxon>Roseibium</taxon>
    </lineage>
</organism>
<evidence type="ECO:0000256" key="1">
    <source>
        <dbReference type="SAM" id="Phobius"/>
    </source>
</evidence>
<evidence type="ECO:0000313" key="3">
    <source>
        <dbReference type="Proteomes" id="UP000236959"/>
    </source>
</evidence>
<feature type="transmembrane region" description="Helical" evidence="1">
    <location>
        <begin position="168"/>
        <end position="188"/>
    </location>
</feature>
<keyword evidence="1" id="KW-0812">Transmembrane</keyword>
<feature type="transmembrane region" description="Helical" evidence="1">
    <location>
        <begin position="138"/>
        <end position="156"/>
    </location>
</feature>
<dbReference type="SUPFAM" id="SSF55874">
    <property type="entry name" value="ATPase domain of HSP90 chaperone/DNA topoisomerase II/histidine kinase"/>
    <property type="match status" value="1"/>
</dbReference>
<keyword evidence="3" id="KW-1185">Reference proteome</keyword>
<dbReference type="EMBL" id="PPCN01000004">
    <property type="protein sequence ID" value="POF31712.1"/>
    <property type="molecule type" value="Genomic_DNA"/>
</dbReference>
<comment type="caution">
    <text evidence="2">The sequence shown here is derived from an EMBL/GenBank/DDBJ whole genome shotgun (WGS) entry which is preliminary data.</text>
</comment>
<dbReference type="AlphaFoldDB" id="A0A2S3UVF7"/>
<gene>
    <name evidence="2" type="ORF">CLV41_104282</name>
</gene>
<dbReference type="Proteomes" id="UP000236959">
    <property type="component" value="Unassembled WGS sequence"/>
</dbReference>
<protein>
    <submittedName>
        <fullName evidence="2">Two-component system, cell cycle sensor histidine kinase DivJ</fullName>
    </submittedName>
</protein>
<feature type="transmembrane region" description="Helical" evidence="1">
    <location>
        <begin position="36"/>
        <end position="57"/>
    </location>
</feature>
<keyword evidence="1" id="KW-0472">Membrane</keyword>
<dbReference type="InterPro" id="IPR036890">
    <property type="entry name" value="HATPase_C_sf"/>
</dbReference>
<keyword evidence="2" id="KW-0808">Transferase</keyword>
<proteinExistence type="predicted"/>
<dbReference type="GO" id="GO:0016301">
    <property type="term" value="F:kinase activity"/>
    <property type="evidence" value="ECO:0007669"/>
    <property type="project" value="UniProtKB-KW"/>
</dbReference>
<dbReference type="Gene3D" id="3.30.565.10">
    <property type="entry name" value="Histidine kinase-like ATPase, C-terminal domain"/>
    <property type="match status" value="1"/>
</dbReference>